<evidence type="ECO:0000256" key="2">
    <source>
        <dbReference type="ARBA" id="ARBA00022670"/>
    </source>
</evidence>
<evidence type="ECO:0000313" key="5">
    <source>
        <dbReference type="EMBL" id="MBB5758849.1"/>
    </source>
</evidence>
<keyword evidence="6" id="KW-1185">Reference proteome</keyword>
<dbReference type="RefSeq" id="WP_183571647.1">
    <property type="nucleotide sequence ID" value="NZ_JACHOP010000017.1"/>
</dbReference>
<name>A0A840ZLF0_9HYPH</name>
<dbReference type="NCBIfam" id="TIGR01543">
    <property type="entry name" value="proheadase_HK97"/>
    <property type="match status" value="1"/>
</dbReference>
<evidence type="ECO:0000313" key="6">
    <source>
        <dbReference type="Proteomes" id="UP000583454"/>
    </source>
</evidence>
<evidence type="ECO:0000256" key="1">
    <source>
        <dbReference type="ARBA" id="ARBA00022612"/>
    </source>
</evidence>
<keyword evidence="1" id="KW-1188">Viral release from host cell</keyword>
<feature type="domain" description="Prohead serine protease" evidence="4">
    <location>
        <begin position="11"/>
        <end position="163"/>
    </location>
</feature>
<accession>A0A840ZLF0</accession>
<sequence length="293" mass="30718">MTDIFVAPFEVKNAGAPNSGEFEGYGAVFGTVDSHGDVILPGAFRDGLAERKAAGRKIAMHLNHGLPQLGGRRGVGSYHVVEEDSRGLYVKGRVAGMSTETGRYLHAGLVDGAFTGLSIGFEVRPNGAEHVKGADGSRRQLKAVNVVEISIVDDPSNADAIITQVKAVHGFVDRDRARASIAALAALHQATLSGGNAPTAGQRAELMSHLRDLHEIAVGEPMAEIGTKAVPSTLREFESALREIGFSHAQARDIAAAGFPKTQARDEPGGQASPPEAKSALSELLAEIAAFKL</sequence>
<proteinExistence type="predicted"/>
<dbReference type="EMBL" id="JACHOP010000017">
    <property type="protein sequence ID" value="MBB5758849.1"/>
    <property type="molecule type" value="Genomic_DNA"/>
</dbReference>
<keyword evidence="2" id="KW-0645">Protease</keyword>
<dbReference type="Pfam" id="PF04586">
    <property type="entry name" value="Peptidase_S78"/>
    <property type="match status" value="1"/>
</dbReference>
<dbReference type="GO" id="GO:0006508">
    <property type="term" value="P:proteolysis"/>
    <property type="evidence" value="ECO:0007669"/>
    <property type="project" value="UniProtKB-KW"/>
</dbReference>
<protein>
    <recommendedName>
        <fullName evidence="4">Prohead serine protease domain-containing protein</fullName>
    </recommendedName>
</protein>
<dbReference type="AlphaFoldDB" id="A0A840ZLF0"/>
<dbReference type="InterPro" id="IPR054613">
    <property type="entry name" value="Peptidase_S78_dom"/>
</dbReference>
<dbReference type="GO" id="GO:0008233">
    <property type="term" value="F:peptidase activity"/>
    <property type="evidence" value="ECO:0007669"/>
    <property type="project" value="UniProtKB-KW"/>
</dbReference>
<organism evidence="5 6">
    <name type="scientific">Methylorubrum rhodinum</name>
    <dbReference type="NCBI Taxonomy" id="29428"/>
    <lineage>
        <taxon>Bacteria</taxon>
        <taxon>Pseudomonadati</taxon>
        <taxon>Pseudomonadota</taxon>
        <taxon>Alphaproteobacteria</taxon>
        <taxon>Hyphomicrobiales</taxon>
        <taxon>Methylobacteriaceae</taxon>
        <taxon>Methylorubrum</taxon>
    </lineage>
</organism>
<evidence type="ECO:0000259" key="4">
    <source>
        <dbReference type="Pfam" id="PF04586"/>
    </source>
</evidence>
<dbReference type="InterPro" id="IPR006433">
    <property type="entry name" value="Prohead_protease"/>
</dbReference>
<dbReference type="Proteomes" id="UP000583454">
    <property type="component" value="Unassembled WGS sequence"/>
</dbReference>
<reference evidence="5 6" key="1">
    <citation type="submission" date="2020-08" db="EMBL/GenBank/DDBJ databases">
        <title>Genomic Encyclopedia of Type Strains, Phase IV (KMG-IV): sequencing the most valuable type-strain genomes for metagenomic binning, comparative biology and taxonomic classification.</title>
        <authorList>
            <person name="Goeker M."/>
        </authorList>
    </citation>
    <scope>NUCLEOTIDE SEQUENCE [LARGE SCALE GENOMIC DNA]</scope>
    <source>
        <strain evidence="5 6">DSM 2163</strain>
    </source>
</reference>
<evidence type="ECO:0000256" key="3">
    <source>
        <dbReference type="ARBA" id="ARBA00022801"/>
    </source>
</evidence>
<comment type="caution">
    <text evidence="5">The sequence shown here is derived from an EMBL/GenBank/DDBJ whole genome shotgun (WGS) entry which is preliminary data.</text>
</comment>
<gene>
    <name evidence="5" type="ORF">HNR00_003576</name>
</gene>
<keyword evidence="3" id="KW-0378">Hydrolase</keyword>